<reference evidence="3" key="2">
    <citation type="submission" date="2025-08" db="UniProtKB">
        <authorList>
            <consortium name="RefSeq"/>
        </authorList>
    </citation>
    <scope>IDENTIFICATION</scope>
    <source>
        <tissue evidence="3">Leaves</tissue>
    </source>
</reference>
<feature type="transmembrane region" description="Helical" evidence="1">
    <location>
        <begin position="23"/>
        <end position="40"/>
    </location>
</feature>
<dbReference type="SUPFAM" id="SSF52540">
    <property type="entry name" value="P-loop containing nucleoside triphosphate hydrolases"/>
    <property type="match status" value="1"/>
</dbReference>
<evidence type="ECO:0000256" key="1">
    <source>
        <dbReference type="SAM" id="Phobius"/>
    </source>
</evidence>
<gene>
    <name evidence="3" type="primary">LOC113701089</name>
</gene>
<evidence type="ECO:0000313" key="3">
    <source>
        <dbReference type="RefSeq" id="XP_027077379.1"/>
    </source>
</evidence>
<dbReference type="InterPro" id="IPR027417">
    <property type="entry name" value="P-loop_NTPase"/>
</dbReference>
<dbReference type="PANTHER" id="PTHR32175:SF26">
    <property type="entry name" value="PROTEIN, PUTATIVE, EXPRESSED-RELATED"/>
    <property type="match status" value="1"/>
</dbReference>
<dbReference type="RefSeq" id="XP_027077379.1">
    <property type="nucleotide sequence ID" value="XM_027221578.2"/>
</dbReference>
<keyword evidence="1" id="KW-0812">Transmembrane</keyword>
<dbReference type="Proteomes" id="UP001652660">
    <property type="component" value="Chromosome 7e"/>
</dbReference>
<dbReference type="PANTHER" id="PTHR32175">
    <property type="entry name" value="PROTEIN, PUTATIVE, EXPRESSED-RELATED"/>
    <property type="match status" value="1"/>
</dbReference>
<organism evidence="2 3">
    <name type="scientific">Coffea arabica</name>
    <name type="common">Arabian coffee</name>
    <dbReference type="NCBI Taxonomy" id="13443"/>
    <lineage>
        <taxon>Eukaryota</taxon>
        <taxon>Viridiplantae</taxon>
        <taxon>Streptophyta</taxon>
        <taxon>Embryophyta</taxon>
        <taxon>Tracheophyta</taxon>
        <taxon>Spermatophyta</taxon>
        <taxon>Magnoliopsida</taxon>
        <taxon>eudicotyledons</taxon>
        <taxon>Gunneridae</taxon>
        <taxon>Pentapetalae</taxon>
        <taxon>asterids</taxon>
        <taxon>lamiids</taxon>
        <taxon>Gentianales</taxon>
        <taxon>Rubiaceae</taxon>
        <taxon>Ixoroideae</taxon>
        <taxon>Gardenieae complex</taxon>
        <taxon>Bertiereae - Coffeeae clade</taxon>
        <taxon>Coffeeae</taxon>
        <taxon>Coffea</taxon>
    </lineage>
</organism>
<name>A0A6P6TFV1_COFAR</name>
<accession>A0A6P6TFV1</accession>
<dbReference type="GeneID" id="113701089"/>
<evidence type="ECO:0000313" key="2">
    <source>
        <dbReference type="Proteomes" id="UP001652660"/>
    </source>
</evidence>
<dbReference type="InterPro" id="IPR052796">
    <property type="entry name" value="Nod_factor_sulfotransferase"/>
</dbReference>
<dbReference type="Gene3D" id="3.40.50.300">
    <property type="entry name" value="P-loop containing nucleotide triphosphate hydrolases"/>
    <property type="match status" value="1"/>
</dbReference>
<reference evidence="2" key="1">
    <citation type="journal article" date="2025" name="Foods">
        <title>Unveiling the Microbial Signatures of Arabica Coffee Cherries: Insights into Ripeness Specific Diversity, Functional Traits, and Implications for Quality and Safety.</title>
        <authorList>
            <consortium name="RefSeq"/>
            <person name="Tenea G.N."/>
            <person name="Cifuentes V."/>
            <person name="Reyes P."/>
            <person name="Cevallos-Vallejos M."/>
        </authorList>
    </citation>
    <scope>NUCLEOTIDE SEQUENCE [LARGE SCALE GENOMIC DNA]</scope>
</reference>
<protein>
    <submittedName>
        <fullName evidence="3">Uncharacterized protein isoform X2</fullName>
    </submittedName>
</protein>
<sequence>MAEEICLFIKDGLIIKAPKKSPVLLRTIVLVFVMVCGVYICSVCLKQTNFSTKTEFLNIEVLDSYCHEYDIDRSETPYLHYPKPKTFRRAECSCNPVRLFAILSMQRSGSGWFETLLNSHVNVSSNGEIFSVKGRRENASSITKTLDRVYNLDWFTSASKNQCSAAVGFEWMLNQAETLSRYKPVINLTSLMTDLKQMEVTVMKTLEQFQSTRHIILYYEDLVKNRTKLVDVQEFLKLPLMELTSRQVKIHKGPLSEHIENWDDVNKTLQGTLYERFLHADY</sequence>
<dbReference type="AlphaFoldDB" id="A0A6P6TFV1"/>
<keyword evidence="2" id="KW-1185">Reference proteome</keyword>
<keyword evidence="1" id="KW-0472">Membrane</keyword>
<keyword evidence="1" id="KW-1133">Transmembrane helix</keyword>
<proteinExistence type="predicted"/>